<name>A0A200PRW8_MACCD</name>
<protein>
    <recommendedName>
        <fullName evidence="3">Leucine-rich repeat</fullName>
    </recommendedName>
</protein>
<dbReference type="AlphaFoldDB" id="A0A200PRW8"/>
<dbReference type="Proteomes" id="UP000195402">
    <property type="component" value="Unassembled WGS sequence"/>
</dbReference>
<dbReference type="OMA" id="IVGSTEW"/>
<accession>A0A200PRW8</accession>
<dbReference type="InterPro" id="IPR032675">
    <property type="entry name" value="LRR_dom_sf"/>
</dbReference>
<sequence length="106" mass="12340">MQQQAVLLVDDEKYSSYSNTCTIFSSLKTLWFWTLPNLKSICVHPLDFPCLEEISVNECPKLKKLPLDTNSANNNTLREIVGSTEWWESLEWEDETIKSTFAPYFK</sequence>
<comment type="caution">
    <text evidence="1">The sequence shown here is derived from an EMBL/GenBank/DDBJ whole genome shotgun (WGS) entry which is preliminary data.</text>
</comment>
<gene>
    <name evidence="1" type="ORF">BVC80_4509g1</name>
</gene>
<dbReference type="EMBL" id="MVGT01004279">
    <property type="protein sequence ID" value="OVA00943.1"/>
    <property type="molecule type" value="Genomic_DNA"/>
</dbReference>
<dbReference type="InParanoid" id="A0A200PRW8"/>
<evidence type="ECO:0000313" key="1">
    <source>
        <dbReference type="EMBL" id="OVA00943.1"/>
    </source>
</evidence>
<dbReference type="OrthoDB" id="1112588at2759"/>
<proteinExistence type="predicted"/>
<evidence type="ECO:0008006" key="3">
    <source>
        <dbReference type="Google" id="ProtNLM"/>
    </source>
</evidence>
<evidence type="ECO:0000313" key="2">
    <source>
        <dbReference type="Proteomes" id="UP000195402"/>
    </source>
</evidence>
<dbReference type="Gene3D" id="3.80.10.10">
    <property type="entry name" value="Ribonuclease Inhibitor"/>
    <property type="match status" value="1"/>
</dbReference>
<keyword evidence="2" id="KW-1185">Reference proteome</keyword>
<organism evidence="1 2">
    <name type="scientific">Macleaya cordata</name>
    <name type="common">Five-seeded plume-poppy</name>
    <name type="synonym">Bocconia cordata</name>
    <dbReference type="NCBI Taxonomy" id="56857"/>
    <lineage>
        <taxon>Eukaryota</taxon>
        <taxon>Viridiplantae</taxon>
        <taxon>Streptophyta</taxon>
        <taxon>Embryophyta</taxon>
        <taxon>Tracheophyta</taxon>
        <taxon>Spermatophyta</taxon>
        <taxon>Magnoliopsida</taxon>
        <taxon>Ranunculales</taxon>
        <taxon>Papaveraceae</taxon>
        <taxon>Papaveroideae</taxon>
        <taxon>Macleaya</taxon>
    </lineage>
</organism>
<dbReference type="STRING" id="56857.A0A200PRW8"/>
<reference evidence="1 2" key="1">
    <citation type="journal article" date="2017" name="Mol. Plant">
        <title>The Genome of Medicinal Plant Macleaya cordata Provides New Insights into Benzylisoquinoline Alkaloids Metabolism.</title>
        <authorList>
            <person name="Liu X."/>
            <person name="Liu Y."/>
            <person name="Huang P."/>
            <person name="Ma Y."/>
            <person name="Qing Z."/>
            <person name="Tang Q."/>
            <person name="Cao H."/>
            <person name="Cheng P."/>
            <person name="Zheng Y."/>
            <person name="Yuan Z."/>
            <person name="Zhou Y."/>
            <person name="Liu J."/>
            <person name="Tang Z."/>
            <person name="Zhuo Y."/>
            <person name="Zhang Y."/>
            <person name="Yu L."/>
            <person name="Huang J."/>
            <person name="Yang P."/>
            <person name="Peng Q."/>
            <person name="Zhang J."/>
            <person name="Jiang W."/>
            <person name="Zhang Z."/>
            <person name="Lin K."/>
            <person name="Ro D.K."/>
            <person name="Chen X."/>
            <person name="Xiong X."/>
            <person name="Shang Y."/>
            <person name="Huang S."/>
            <person name="Zeng J."/>
        </authorList>
    </citation>
    <scope>NUCLEOTIDE SEQUENCE [LARGE SCALE GENOMIC DNA]</scope>
    <source>
        <strain evidence="2">cv. BLH2017</strain>
        <tissue evidence="1">Root</tissue>
    </source>
</reference>